<dbReference type="Proteomes" id="UP000632766">
    <property type="component" value="Unassembled WGS sequence"/>
</dbReference>
<organism evidence="1 2">
    <name type="scientific">Amazonocrinis nigriterrae CENA67</name>
    <dbReference type="NCBI Taxonomy" id="2794033"/>
    <lineage>
        <taxon>Bacteria</taxon>
        <taxon>Bacillati</taxon>
        <taxon>Cyanobacteriota</taxon>
        <taxon>Cyanophyceae</taxon>
        <taxon>Nostocales</taxon>
        <taxon>Nostocaceae</taxon>
        <taxon>Amazonocrinis</taxon>
        <taxon>Amazonocrinis nigriterrae</taxon>
    </lineage>
</organism>
<evidence type="ECO:0000313" key="1">
    <source>
        <dbReference type="EMBL" id="MBH8563800.1"/>
    </source>
</evidence>
<dbReference type="RefSeq" id="WP_198125663.1">
    <property type="nucleotide sequence ID" value="NZ_JAECZC010000029.1"/>
</dbReference>
<reference evidence="1 2" key="1">
    <citation type="journal article" date="2021" name="Int. J. Syst. Evol. Microbiol.">
        <title>Amazonocrinis nigriterrae gen. nov., sp. nov., Atlanticothrix silvestris gen. nov., sp. nov. and Dendronalium phyllosphericum gen. nov., sp. nov., nostocacean cyanobacteria from Brazilian environments.</title>
        <authorList>
            <person name="Alvarenga D.O."/>
            <person name="Andreote A.P.D."/>
            <person name="Branco L.H.Z."/>
            <person name="Delbaje E."/>
            <person name="Cruz R.B."/>
            <person name="Varani A.M."/>
            <person name="Fiore M.F."/>
        </authorList>
    </citation>
    <scope>NUCLEOTIDE SEQUENCE [LARGE SCALE GENOMIC DNA]</scope>
    <source>
        <strain evidence="1 2">CENA67</strain>
    </source>
</reference>
<sequence length="73" mass="8507">MEDELRPEYDFAQMEGGVRGKYVERYRTKTNLILLDPDVAQAFPNEKAVNDALRLLIQIAQRQQINNAIQRTE</sequence>
<dbReference type="EMBL" id="JAECZC010000029">
    <property type="protein sequence ID" value="MBH8563800.1"/>
    <property type="molecule type" value="Genomic_DNA"/>
</dbReference>
<name>A0A8J7L918_9NOST</name>
<accession>A0A8J7L918</accession>
<gene>
    <name evidence="1" type="ORF">I8748_16655</name>
</gene>
<keyword evidence="2" id="KW-1185">Reference proteome</keyword>
<comment type="caution">
    <text evidence="1">The sequence shown here is derived from an EMBL/GenBank/DDBJ whole genome shotgun (WGS) entry which is preliminary data.</text>
</comment>
<protein>
    <submittedName>
        <fullName evidence="1">Uncharacterized protein</fullName>
    </submittedName>
</protein>
<evidence type="ECO:0000313" key="2">
    <source>
        <dbReference type="Proteomes" id="UP000632766"/>
    </source>
</evidence>
<dbReference type="AlphaFoldDB" id="A0A8J7L918"/>
<proteinExistence type="predicted"/>